<name>A0A6L2N3Z1_TANCI</name>
<reference evidence="1" key="1">
    <citation type="journal article" date="2019" name="Sci. Rep.">
        <title>Draft genome of Tanacetum cinerariifolium, the natural source of mosquito coil.</title>
        <authorList>
            <person name="Yamashiro T."/>
            <person name="Shiraishi A."/>
            <person name="Satake H."/>
            <person name="Nakayama K."/>
        </authorList>
    </citation>
    <scope>NUCLEOTIDE SEQUENCE</scope>
</reference>
<protein>
    <submittedName>
        <fullName evidence="1">Uncharacterized protein</fullName>
    </submittedName>
</protein>
<comment type="caution">
    <text evidence="1">The sequence shown here is derived from an EMBL/GenBank/DDBJ whole genome shotgun (WGS) entry which is preliminary data.</text>
</comment>
<evidence type="ECO:0000313" key="1">
    <source>
        <dbReference type="EMBL" id="GEU80289.1"/>
    </source>
</evidence>
<sequence length="347" mass="39468">MKESKKCSGSSKGQKLEAVRVLWYADYNIHYNTIDLAGREEIPLTRFTREQMLNNVRLEVEEESGVSLELPRSPYVAYADSKHTHDVAYASLHTYSTTIRGLTSVDLNNDVAPAPHPPMKCTKIKPPCTPQQRYCPPPCSSPPRKENREMLIDSIKNGLFKLKAEITIPGVDGAADKKRAHTVADLSPAEKLRYDYDIKAILLGFTSEPGELIHSHYCRSTKLINDMKIIKMSMTPIQVNTKFVNHVQLEWSRFVVPSFLPTDEPIANLKKAMVFLNIAMNSKFLPTNNQLRTSSNQRTQATFQDGYGYCKIIRKPDKNEHENGKKIKRFKKKSRWRAKIRAANGAF</sequence>
<organism evidence="1">
    <name type="scientific">Tanacetum cinerariifolium</name>
    <name type="common">Dalmatian daisy</name>
    <name type="synonym">Chrysanthemum cinerariifolium</name>
    <dbReference type="NCBI Taxonomy" id="118510"/>
    <lineage>
        <taxon>Eukaryota</taxon>
        <taxon>Viridiplantae</taxon>
        <taxon>Streptophyta</taxon>
        <taxon>Embryophyta</taxon>
        <taxon>Tracheophyta</taxon>
        <taxon>Spermatophyta</taxon>
        <taxon>Magnoliopsida</taxon>
        <taxon>eudicotyledons</taxon>
        <taxon>Gunneridae</taxon>
        <taxon>Pentapetalae</taxon>
        <taxon>asterids</taxon>
        <taxon>campanulids</taxon>
        <taxon>Asterales</taxon>
        <taxon>Asteraceae</taxon>
        <taxon>Asteroideae</taxon>
        <taxon>Anthemideae</taxon>
        <taxon>Anthemidinae</taxon>
        <taxon>Tanacetum</taxon>
    </lineage>
</organism>
<gene>
    <name evidence="1" type="ORF">Tci_052267</name>
</gene>
<dbReference type="AlphaFoldDB" id="A0A6L2N3Z1"/>
<proteinExistence type="predicted"/>
<accession>A0A6L2N3Z1</accession>
<dbReference type="EMBL" id="BKCJ010008049">
    <property type="protein sequence ID" value="GEU80289.1"/>
    <property type="molecule type" value="Genomic_DNA"/>
</dbReference>